<proteinExistence type="predicted"/>
<evidence type="ECO:0000313" key="2">
    <source>
        <dbReference type="Proteomes" id="UP001162992"/>
    </source>
</evidence>
<comment type="caution">
    <text evidence="1">The sequence shown here is derived from an EMBL/GenBank/DDBJ whole genome shotgun (WGS) entry which is preliminary data.</text>
</comment>
<sequence>MEQSLSVTGFCCRNLIPCRQPIFAEHHGIKNSSRRLSIHNSSDRNSDDRIIVRAAHNAGNASEHLSHLSCKVQSTATGLSDTDSRDFLLPSAGRRSLLIIGITAIALSEANAGAEEAEPQAPESGDPDTTITDKVFFDISLCPPLTRSNASSICKEADPLGRIVLGLYGKQVPQTVRNFKAMCTGKAGSTYQGTTFHKVMQGQYIQAGRQGLKERGEVPPPTNMDRNLETINPSAFKLKHIRPGTVSLCLAENDDEDSVKLRSDYRNVEFLITTGPGPVPQLDNGNIVFGTVLEGMDVVASLSALPTYKPSERVRQFNEIAELLGDDRAANARNVWDRPIKPVVISKCGELQAIHPSLTPTLP</sequence>
<name>A0ACC2C7T5_DIPCM</name>
<dbReference type="EMBL" id="CM055102">
    <property type="protein sequence ID" value="KAJ7537692.1"/>
    <property type="molecule type" value="Genomic_DNA"/>
</dbReference>
<gene>
    <name evidence="1" type="ORF">O6H91_11G017300</name>
</gene>
<reference evidence="2" key="1">
    <citation type="journal article" date="2024" name="Proc. Natl. Acad. Sci. U.S.A.">
        <title>Extraordinary preservation of gene collinearity over three hundred million years revealed in homosporous lycophytes.</title>
        <authorList>
            <person name="Li C."/>
            <person name="Wickell D."/>
            <person name="Kuo L.Y."/>
            <person name="Chen X."/>
            <person name="Nie B."/>
            <person name="Liao X."/>
            <person name="Peng D."/>
            <person name="Ji J."/>
            <person name="Jenkins J."/>
            <person name="Williams M."/>
            <person name="Shu S."/>
            <person name="Plott C."/>
            <person name="Barry K."/>
            <person name="Rajasekar S."/>
            <person name="Grimwood J."/>
            <person name="Han X."/>
            <person name="Sun S."/>
            <person name="Hou Z."/>
            <person name="He W."/>
            <person name="Dai G."/>
            <person name="Sun C."/>
            <person name="Schmutz J."/>
            <person name="Leebens-Mack J.H."/>
            <person name="Li F.W."/>
            <person name="Wang L."/>
        </authorList>
    </citation>
    <scope>NUCLEOTIDE SEQUENCE [LARGE SCALE GENOMIC DNA]</scope>
    <source>
        <strain evidence="2">cv. PW_Plant_1</strain>
    </source>
</reference>
<keyword evidence="2" id="KW-1185">Reference proteome</keyword>
<organism evidence="1 2">
    <name type="scientific">Diphasiastrum complanatum</name>
    <name type="common">Issler's clubmoss</name>
    <name type="synonym">Lycopodium complanatum</name>
    <dbReference type="NCBI Taxonomy" id="34168"/>
    <lineage>
        <taxon>Eukaryota</taxon>
        <taxon>Viridiplantae</taxon>
        <taxon>Streptophyta</taxon>
        <taxon>Embryophyta</taxon>
        <taxon>Tracheophyta</taxon>
        <taxon>Lycopodiopsida</taxon>
        <taxon>Lycopodiales</taxon>
        <taxon>Lycopodiaceae</taxon>
        <taxon>Lycopodioideae</taxon>
        <taxon>Diphasiastrum</taxon>
    </lineage>
</organism>
<accession>A0ACC2C7T5</accession>
<evidence type="ECO:0000313" key="1">
    <source>
        <dbReference type="EMBL" id="KAJ7537692.1"/>
    </source>
</evidence>
<dbReference type="Proteomes" id="UP001162992">
    <property type="component" value="Chromosome 11"/>
</dbReference>
<protein>
    <submittedName>
        <fullName evidence="1">Uncharacterized protein</fullName>
    </submittedName>
</protein>